<dbReference type="EMBL" id="GHBP01000991">
    <property type="protein sequence ID" value="NDJ92551.1"/>
    <property type="molecule type" value="Transcribed_RNA"/>
</dbReference>
<keyword evidence="4" id="KW-0547">Nucleotide-binding</keyword>
<dbReference type="GO" id="GO:0005856">
    <property type="term" value="C:cytoskeleton"/>
    <property type="evidence" value="ECO:0007669"/>
    <property type="project" value="UniProtKB-SubCell"/>
</dbReference>
<evidence type="ECO:0000256" key="4">
    <source>
        <dbReference type="ARBA" id="ARBA00022741"/>
    </source>
</evidence>
<dbReference type="InterPro" id="IPR020902">
    <property type="entry name" value="Actin/actin-like_CS"/>
</dbReference>
<keyword evidence="7" id="KW-0206">Cytoskeleton</keyword>
<dbReference type="CDD" id="cd10221">
    <property type="entry name" value="ASKHA_NBD_Arp3-like"/>
    <property type="match status" value="1"/>
</dbReference>
<evidence type="ECO:0000256" key="6">
    <source>
        <dbReference type="ARBA" id="ARBA00023203"/>
    </source>
</evidence>
<dbReference type="AlphaFoldDB" id="A0A6G3MF07"/>
<comment type="subcellular location">
    <subcellularLocation>
        <location evidence="1">Cytoplasm</location>
        <location evidence="1">Cytoskeleton</location>
    </subcellularLocation>
</comment>
<dbReference type="PROSITE" id="PS01132">
    <property type="entry name" value="ACTINS_ACT_LIKE"/>
    <property type="match status" value="1"/>
</dbReference>
<dbReference type="Gene3D" id="3.90.640.10">
    <property type="entry name" value="Actin, Chain A, domain 4"/>
    <property type="match status" value="1"/>
</dbReference>
<dbReference type="FunFam" id="3.90.640.10:FF:000006">
    <property type="entry name" value="Actin-related protein 3 (ARP3)"/>
    <property type="match status" value="1"/>
</dbReference>
<evidence type="ECO:0000313" key="8">
    <source>
        <dbReference type="EMBL" id="NDJ92551.1"/>
    </source>
</evidence>
<dbReference type="Gene3D" id="3.30.420.40">
    <property type="match status" value="2"/>
</dbReference>
<dbReference type="PRINTS" id="PR00190">
    <property type="entry name" value="ACTIN"/>
</dbReference>
<protein>
    <submittedName>
        <fullName evidence="8">Actin-related protein 3 (Trinotate prediction)</fullName>
    </submittedName>
</protein>
<proteinExistence type="inferred from homology"/>
<name>A0A6G3MF07_HENSL</name>
<dbReference type="PANTHER" id="PTHR11937">
    <property type="entry name" value="ACTIN"/>
    <property type="match status" value="1"/>
</dbReference>
<dbReference type="GO" id="GO:0003779">
    <property type="term" value="F:actin binding"/>
    <property type="evidence" value="ECO:0007669"/>
    <property type="project" value="UniProtKB-KW"/>
</dbReference>
<accession>A0A6G3MF07</accession>
<dbReference type="GO" id="GO:0005524">
    <property type="term" value="F:ATP binding"/>
    <property type="evidence" value="ECO:0007669"/>
    <property type="project" value="UniProtKB-KW"/>
</dbReference>
<dbReference type="Gene3D" id="2.30.36.70">
    <property type="entry name" value="Actin, Chain A, domain 2"/>
    <property type="match status" value="1"/>
</dbReference>
<organism evidence="8">
    <name type="scientific">Henneguya salminicola</name>
    <name type="common">Myxosporean</name>
    <dbReference type="NCBI Taxonomy" id="69463"/>
    <lineage>
        <taxon>Eukaryota</taxon>
        <taxon>Metazoa</taxon>
        <taxon>Cnidaria</taxon>
        <taxon>Myxozoa</taxon>
        <taxon>Myxosporea</taxon>
        <taxon>Bivalvulida</taxon>
        <taxon>Platysporina</taxon>
        <taxon>Myxobolidae</taxon>
        <taxon>Henneguya</taxon>
    </lineage>
</organism>
<sequence>MIRSVPACVVDSGTGYAKIGFAGNAEPTYIVPSTIAVRDQAQASSKSYKGLEDLDFYIGAEAMERPGYSTKYPIRHGLVENWDWMERIMEQTIYKYLRVNPPDHCFLLTEPPLNPPENREYVAEIMFETFNVPGLYVAVQAVLALTASWTSKQVTKKTLTGTVIDSGDGVTHVIPVAEGYVIGSCIKHIPIAGRDITNFVLQMLRDRETIPPELSLDVAREVKEQYCYTCADVVKEFQKYDAEPSKMIKQHKFTHPVTKKQFVIDVGYERFLAPEIFFCPEISNPEYTQSIVDVVDDAIQNCPIDTRRDLYNLISLSGGSTKYKDLARRLSRDLKRIVDNRLKISEELNKGIKVLRD</sequence>
<dbReference type="Pfam" id="PF00022">
    <property type="entry name" value="Actin"/>
    <property type="match status" value="1"/>
</dbReference>
<evidence type="ECO:0000256" key="5">
    <source>
        <dbReference type="ARBA" id="ARBA00022840"/>
    </source>
</evidence>
<dbReference type="SMART" id="SM00268">
    <property type="entry name" value="ACTIN"/>
    <property type="match status" value="1"/>
</dbReference>
<evidence type="ECO:0000256" key="2">
    <source>
        <dbReference type="ARBA" id="ARBA00006681"/>
    </source>
</evidence>
<keyword evidence="3" id="KW-0963">Cytoplasm</keyword>
<evidence type="ECO:0000256" key="3">
    <source>
        <dbReference type="ARBA" id="ARBA00022490"/>
    </source>
</evidence>
<comment type="similarity">
    <text evidence="2">Belongs to the actin family. ARP3 subfamily.</text>
</comment>
<dbReference type="FunFam" id="3.30.420.40:FF:000029">
    <property type="entry name" value="Actin-related protein 3"/>
    <property type="match status" value="1"/>
</dbReference>
<dbReference type="SUPFAM" id="SSF53067">
    <property type="entry name" value="Actin-like ATPase domain"/>
    <property type="match status" value="2"/>
</dbReference>
<keyword evidence="6" id="KW-0009">Actin-binding</keyword>
<dbReference type="InterPro" id="IPR004000">
    <property type="entry name" value="Actin"/>
</dbReference>
<reference evidence="8" key="1">
    <citation type="submission" date="2018-11" db="EMBL/GenBank/DDBJ databases">
        <title>Henneguya salminicola genome and transcriptome.</title>
        <authorList>
            <person name="Yahalomi D."/>
            <person name="Atkinson S.D."/>
            <person name="Neuhof M."/>
            <person name="Chang E.S."/>
            <person name="Philippe H."/>
            <person name="Cartwright P."/>
            <person name="Bartholomew J.L."/>
            <person name="Huchon D."/>
        </authorList>
    </citation>
    <scope>NUCLEOTIDE SEQUENCE</scope>
    <source>
        <strain evidence="8">Hz1</strain>
        <tissue evidence="8">Whole</tissue>
    </source>
</reference>
<dbReference type="InterPro" id="IPR043129">
    <property type="entry name" value="ATPase_NBD"/>
</dbReference>
<keyword evidence="5" id="KW-0067">ATP-binding</keyword>
<evidence type="ECO:0000256" key="1">
    <source>
        <dbReference type="ARBA" id="ARBA00004245"/>
    </source>
</evidence>
<evidence type="ECO:0000256" key="7">
    <source>
        <dbReference type="ARBA" id="ARBA00023212"/>
    </source>
</evidence>